<evidence type="ECO:0000313" key="2">
    <source>
        <dbReference type="Proteomes" id="UP001150603"/>
    </source>
</evidence>
<dbReference type="EMBL" id="JANBPW010005317">
    <property type="protein sequence ID" value="KAJ1932886.1"/>
    <property type="molecule type" value="Genomic_DNA"/>
</dbReference>
<reference evidence="1" key="1">
    <citation type="submission" date="2022-07" db="EMBL/GenBank/DDBJ databases">
        <title>Phylogenomic reconstructions and comparative analyses of Kickxellomycotina fungi.</title>
        <authorList>
            <person name="Reynolds N.K."/>
            <person name="Stajich J.E."/>
            <person name="Barry K."/>
            <person name="Grigoriev I.V."/>
            <person name="Crous P."/>
            <person name="Smith M.E."/>
        </authorList>
    </citation>
    <scope>NUCLEOTIDE SEQUENCE</scope>
    <source>
        <strain evidence="1">NRRL 5244</strain>
    </source>
</reference>
<gene>
    <name evidence="1" type="ORF">FBU59_006218</name>
</gene>
<organism evidence="1 2">
    <name type="scientific">Linderina macrospora</name>
    <dbReference type="NCBI Taxonomy" id="4868"/>
    <lineage>
        <taxon>Eukaryota</taxon>
        <taxon>Fungi</taxon>
        <taxon>Fungi incertae sedis</taxon>
        <taxon>Zoopagomycota</taxon>
        <taxon>Kickxellomycotina</taxon>
        <taxon>Kickxellomycetes</taxon>
        <taxon>Kickxellales</taxon>
        <taxon>Kickxellaceae</taxon>
        <taxon>Linderina</taxon>
    </lineage>
</organism>
<sequence length="183" mass="19887">MSTVIATTTTALQGPSLERSSHSQLLRTTAWSLRSLMRTTDQLASGPGLRGNFGHIIPASATLPTIEVFVNSITASLHIKAAVLVTALVYVERLGRRLPKSAQGTADTPYRIFLAALVLADKYWSDHAVKAKSLVKASGGLFQLSEICAMERAVLKILGFRLYVSTEELRQYADKLSIDLDQA</sequence>
<keyword evidence="2" id="KW-1185">Reference proteome</keyword>
<name>A0ACC1J0G3_9FUNG</name>
<protein>
    <submittedName>
        <fullName evidence="1">Uncharacterized protein</fullName>
    </submittedName>
</protein>
<dbReference type="Proteomes" id="UP001150603">
    <property type="component" value="Unassembled WGS sequence"/>
</dbReference>
<proteinExistence type="predicted"/>
<accession>A0ACC1J0G3</accession>
<evidence type="ECO:0000313" key="1">
    <source>
        <dbReference type="EMBL" id="KAJ1932886.1"/>
    </source>
</evidence>
<comment type="caution">
    <text evidence="1">The sequence shown here is derived from an EMBL/GenBank/DDBJ whole genome shotgun (WGS) entry which is preliminary data.</text>
</comment>